<dbReference type="EMBL" id="JAHRID010000005">
    <property type="protein sequence ID" value="MBV2129864.1"/>
    <property type="molecule type" value="Genomic_DNA"/>
</dbReference>
<evidence type="ECO:0000313" key="4">
    <source>
        <dbReference type="Proteomes" id="UP000704611"/>
    </source>
</evidence>
<keyword evidence="4" id="KW-1185">Reference proteome</keyword>
<evidence type="ECO:0000313" key="3">
    <source>
        <dbReference type="EMBL" id="MBV2129864.1"/>
    </source>
</evidence>
<evidence type="ECO:0000259" key="2">
    <source>
        <dbReference type="Pfam" id="PF20434"/>
    </source>
</evidence>
<feature type="domain" description="BD-FAE-like" evidence="2">
    <location>
        <begin position="74"/>
        <end position="266"/>
    </location>
</feature>
<dbReference type="InterPro" id="IPR049492">
    <property type="entry name" value="BD-FAE-like_dom"/>
</dbReference>
<accession>A0ABS6MM16</accession>
<comment type="caution">
    <text evidence="3">The sequence shown here is derived from an EMBL/GenBank/DDBJ whole genome shotgun (WGS) entry which is preliminary data.</text>
</comment>
<evidence type="ECO:0000256" key="1">
    <source>
        <dbReference type="ARBA" id="ARBA00022801"/>
    </source>
</evidence>
<dbReference type="RefSeq" id="WP_217669561.1">
    <property type="nucleotide sequence ID" value="NZ_JAHRID010000005.1"/>
</dbReference>
<dbReference type="Proteomes" id="UP000704611">
    <property type="component" value="Unassembled WGS sequence"/>
</dbReference>
<organism evidence="3 4">
    <name type="scientific">Arsukibacterium indicum</name>
    <dbReference type="NCBI Taxonomy" id="2848612"/>
    <lineage>
        <taxon>Bacteria</taxon>
        <taxon>Pseudomonadati</taxon>
        <taxon>Pseudomonadota</taxon>
        <taxon>Gammaproteobacteria</taxon>
        <taxon>Chromatiales</taxon>
        <taxon>Chromatiaceae</taxon>
        <taxon>Arsukibacterium</taxon>
    </lineage>
</organism>
<dbReference type="PANTHER" id="PTHR48081">
    <property type="entry name" value="AB HYDROLASE SUPERFAMILY PROTEIN C4A8.06C"/>
    <property type="match status" value="1"/>
</dbReference>
<dbReference type="GO" id="GO:0016787">
    <property type="term" value="F:hydrolase activity"/>
    <property type="evidence" value="ECO:0007669"/>
    <property type="project" value="UniProtKB-KW"/>
</dbReference>
<proteinExistence type="predicted"/>
<dbReference type="Pfam" id="PF20434">
    <property type="entry name" value="BD-FAE"/>
    <property type="match status" value="1"/>
</dbReference>
<sequence>MNKIIIALLTGTTLLLHGCAQRQVVNEQETAVSTSVVNQHAINNVSYSSLAALPYNDTSIRLQYGPEPLQYGQLYLPPAATLNKRAPLLVFIHGGCWLNAYDISHSRAFSQAVANAGVAVWSVEYRRTGDEGGGWPGTYTDVLQALQYSQQALSAYAVDSSNIAIAGHSAGGQLALLAAGQAYQQLVSESLPSIKGVIGLAAITDMPAYASGTNSCQRAASQFLGGTASEQPQRYQEANPGQQVMHPATLLLHGSADTIVPLEQASNSNMSYQIIADAGHFDWIHPHTRAYKQFIAFLQELLQSDNPKPLSRKQSD</sequence>
<gene>
    <name evidence="3" type="ORF">KQY15_12285</name>
</gene>
<keyword evidence="1 3" id="KW-0378">Hydrolase</keyword>
<protein>
    <submittedName>
        <fullName evidence="3">Alpha/beta fold hydrolase</fullName>
    </submittedName>
</protein>
<name>A0ABS6MM16_9GAMM</name>
<reference evidence="3 4" key="1">
    <citation type="submission" date="2021-06" db="EMBL/GenBank/DDBJ databases">
        <title>Rheinheimera indica sp. nov., isolated from deep-sea sediment.</title>
        <authorList>
            <person name="Wang Z."/>
            <person name="Zhang X.-Y."/>
        </authorList>
    </citation>
    <scope>NUCLEOTIDE SEQUENCE [LARGE SCALE GENOMIC DNA]</scope>
    <source>
        <strain evidence="3 4">SM2107</strain>
    </source>
</reference>
<dbReference type="InterPro" id="IPR050300">
    <property type="entry name" value="GDXG_lipolytic_enzyme"/>
</dbReference>
<dbReference type="PANTHER" id="PTHR48081:SF33">
    <property type="entry name" value="KYNURENINE FORMAMIDASE"/>
    <property type="match status" value="1"/>
</dbReference>